<dbReference type="Gene3D" id="3.30.2010.10">
    <property type="entry name" value="Metalloproteases ('zincins'), catalytic domain"/>
    <property type="match status" value="1"/>
</dbReference>
<evidence type="ECO:0000256" key="7">
    <source>
        <dbReference type="SAM" id="Phobius"/>
    </source>
</evidence>
<keyword evidence="7" id="KW-1133">Transmembrane helix</keyword>
<dbReference type="PANTHER" id="PTHR34978">
    <property type="entry name" value="POSSIBLE SENSOR-TRANSDUCER PROTEIN BLAR"/>
    <property type="match status" value="1"/>
</dbReference>
<evidence type="ECO:0000256" key="4">
    <source>
        <dbReference type="ARBA" id="ARBA00022833"/>
    </source>
</evidence>
<dbReference type="CDD" id="cd07326">
    <property type="entry name" value="M56_BlaR1_MecR1_like"/>
    <property type="match status" value="1"/>
</dbReference>
<dbReference type="KEGG" id="roz:CBI38_36110"/>
<feature type="transmembrane region" description="Helical" evidence="7">
    <location>
        <begin position="245"/>
        <end position="268"/>
    </location>
</feature>
<dbReference type="RefSeq" id="WP_109336249.1">
    <property type="nucleotide sequence ID" value="NZ_CP021356.1"/>
</dbReference>
<feature type="transmembrane region" description="Helical" evidence="7">
    <location>
        <begin position="90"/>
        <end position="114"/>
    </location>
</feature>
<accession>A0A2S2C7H1</accession>
<dbReference type="OrthoDB" id="9785340at2"/>
<evidence type="ECO:0000256" key="6">
    <source>
        <dbReference type="RuleBase" id="RU003983"/>
    </source>
</evidence>
<sequence>MSVATCLMLYSVAVAVFGSPLLMRTTHGGIAPRLGVTAWVAAIASVVLSWTAAAVFLLFELVRTWNQPGWSVIGSCFSGLRDLVTGQAGMAVQVGLLVLSVLAVLAVSVVVWRLGRRVLRMRSRTHGHAQMARIIGRRVAGLDALIVEAPERAAYCVAGRPHAIVVTSAAMEALDGPQLEAVLAHERAHLTGRHHQLLAVLRALAASLPRVALFTIGAAEVARLLEMCADDDAVRAHGSRSLLEGLIALSGAGPIPGGALAATSIAVLDRAGRLASPPRPGELARMRIFITAVIVLIAVGPVVTGMLAATGMVMCGLPG</sequence>
<proteinExistence type="inferred from homology"/>
<evidence type="ECO:0000256" key="5">
    <source>
        <dbReference type="ARBA" id="ARBA00023049"/>
    </source>
</evidence>
<keyword evidence="7" id="KW-0812">Transmembrane</keyword>
<geneLocation type="plasmid" evidence="10">
    <name>prb29</name>
</geneLocation>
<keyword evidence="10" id="KW-1185">Reference proteome</keyword>
<gene>
    <name evidence="9" type="ORF">CBI38_36110</name>
</gene>
<comment type="cofactor">
    <cofactor evidence="6">
        <name>Zn(2+)</name>
        <dbReference type="ChEBI" id="CHEBI:29105"/>
    </cofactor>
    <text evidence="6">Binds 1 zinc ion per subunit.</text>
</comment>
<evidence type="ECO:0000313" key="9">
    <source>
        <dbReference type="EMBL" id="AWK76830.1"/>
    </source>
</evidence>
<evidence type="ECO:0000259" key="8">
    <source>
        <dbReference type="Pfam" id="PF01435"/>
    </source>
</evidence>
<dbReference type="GO" id="GO:0046872">
    <property type="term" value="F:metal ion binding"/>
    <property type="evidence" value="ECO:0007669"/>
    <property type="project" value="UniProtKB-KW"/>
</dbReference>
<dbReference type="InterPro" id="IPR001915">
    <property type="entry name" value="Peptidase_M48"/>
</dbReference>
<dbReference type="PANTHER" id="PTHR34978:SF3">
    <property type="entry name" value="SLR0241 PROTEIN"/>
    <property type="match status" value="1"/>
</dbReference>
<keyword evidence="7" id="KW-0472">Membrane</keyword>
<evidence type="ECO:0000256" key="3">
    <source>
        <dbReference type="ARBA" id="ARBA00022801"/>
    </source>
</evidence>
<evidence type="ECO:0000256" key="2">
    <source>
        <dbReference type="ARBA" id="ARBA00022723"/>
    </source>
</evidence>
<evidence type="ECO:0000313" key="10">
    <source>
        <dbReference type="Proteomes" id="UP000245711"/>
    </source>
</evidence>
<dbReference type="InterPro" id="IPR052173">
    <property type="entry name" value="Beta-lactam_resp_regulator"/>
</dbReference>
<keyword evidence="4 6" id="KW-0862">Zinc</keyword>
<feature type="transmembrane region" description="Helical" evidence="7">
    <location>
        <begin position="6"/>
        <end position="23"/>
    </location>
</feature>
<keyword evidence="5 6" id="KW-0482">Metalloprotease</keyword>
<dbReference type="EMBL" id="CP021356">
    <property type="protein sequence ID" value="AWK76830.1"/>
    <property type="molecule type" value="Genomic_DNA"/>
</dbReference>
<organism evidence="9 10">
    <name type="scientific">Rhodococcus oxybenzonivorans</name>
    <dbReference type="NCBI Taxonomy" id="1990687"/>
    <lineage>
        <taxon>Bacteria</taxon>
        <taxon>Bacillati</taxon>
        <taxon>Actinomycetota</taxon>
        <taxon>Actinomycetes</taxon>
        <taxon>Mycobacteriales</taxon>
        <taxon>Nocardiaceae</taxon>
        <taxon>Rhodococcus</taxon>
    </lineage>
</organism>
<reference evidence="9 10" key="1">
    <citation type="submission" date="2017-05" db="EMBL/GenBank/DDBJ databases">
        <title>Isolation of Rhodococcus sp. S2-17 biodegrading of BP-3.</title>
        <authorList>
            <person name="Lee Y."/>
            <person name="Kim K.H."/>
            <person name="Chun B.H."/>
            <person name="Jung H.S."/>
            <person name="Jeon C.O."/>
        </authorList>
    </citation>
    <scope>NUCLEOTIDE SEQUENCE [LARGE SCALE GENOMIC DNA]</scope>
    <source>
        <strain evidence="9 10">S2-17</strain>
        <plasmid evidence="10">prb29</plasmid>
    </source>
</reference>
<evidence type="ECO:0000256" key="1">
    <source>
        <dbReference type="ARBA" id="ARBA00022670"/>
    </source>
</evidence>
<feature type="domain" description="Peptidase M48" evidence="8">
    <location>
        <begin position="145"/>
        <end position="214"/>
    </location>
</feature>
<feature type="transmembrane region" description="Helical" evidence="7">
    <location>
        <begin position="288"/>
        <end position="317"/>
    </location>
</feature>
<feature type="transmembrane region" description="Helical" evidence="7">
    <location>
        <begin position="35"/>
        <end position="59"/>
    </location>
</feature>
<dbReference type="Proteomes" id="UP000245711">
    <property type="component" value="Plasmid pRB29"/>
</dbReference>
<protein>
    <recommendedName>
        <fullName evidence="8">Peptidase M48 domain-containing protein</fullName>
    </recommendedName>
</protein>
<dbReference type="GO" id="GO:0004222">
    <property type="term" value="F:metalloendopeptidase activity"/>
    <property type="evidence" value="ECO:0007669"/>
    <property type="project" value="InterPro"/>
</dbReference>
<name>A0A2S2C7H1_9NOCA</name>
<keyword evidence="3 6" id="KW-0378">Hydrolase</keyword>
<keyword evidence="2" id="KW-0479">Metal-binding</keyword>
<dbReference type="AlphaFoldDB" id="A0A2S2C7H1"/>
<keyword evidence="9" id="KW-0614">Plasmid</keyword>
<dbReference type="GO" id="GO:0006508">
    <property type="term" value="P:proteolysis"/>
    <property type="evidence" value="ECO:0007669"/>
    <property type="project" value="UniProtKB-KW"/>
</dbReference>
<keyword evidence="1 6" id="KW-0645">Protease</keyword>
<dbReference type="Pfam" id="PF01435">
    <property type="entry name" value="Peptidase_M48"/>
    <property type="match status" value="1"/>
</dbReference>
<comment type="similarity">
    <text evidence="6">Belongs to the peptidase M48 family.</text>
</comment>